<evidence type="ECO:0000313" key="2">
    <source>
        <dbReference type="Proteomes" id="UP001163321"/>
    </source>
</evidence>
<gene>
    <name evidence="1" type="ORF">PsorP6_006856</name>
</gene>
<protein>
    <submittedName>
        <fullName evidence="1">Uncharacterized protein</fullName>
    </submittedName>
</protein>
<proteinExistence type="predicted"/>
<evidence type="ECO:0000313" key="1">
    <source>
        <dbReference type="EMBL" id="KAI9915632.1"/>
    </source>
</evidence>
<sequence>MSGHSVQNDDKKHDHYIRQLSDADGDYKDDTVPFTSWRNTFDTLRYALAFIVLLGRKSIILNCDPDSSRS</sequence>
<organism evidence="1 2">
    <name type="scientific">Peronosclerospora sorghi</name>
    <dbReference type="NCBI Taxonomy" id="230839"/>
    <lineage>
        <taxon>Eukaryota</taxon>
        <taxon>Sar</taxon>
        <taxon>Stramenopiles</taxon>
        <taxon>Oomycota</taxon>
        <taxon>Peronosporomycetes</taxon>
        <taxon>Peronosporales</taxon>
        <taxon>Peronosporaceae</taxon>
        <taxon>Peronosclerospora</taxon>
    </lineage>
</organism>
<name>A0ACC0WAQ1_9STRA</name>
<dbReference type="EMBL" id="CM047582">
    <property type="protein sequence ID" value="KAI9915632.1"/>
    <property type="molecule type" value="Genomic_DNA"/>
</dbReference>
<accession>A0ACC0WAQ1</accession>
<dbReference type="Proteomes" id="UP001163321">
    <property type="component" value="Chromosome 3"/>
</dbReference>
<keyword evidence="2" id="KW-1185">Reference proteome</keyword>
<reference evidence="1 2" key="1">
    <citation type="journal article" date="2022" name="bioRxiv">
        <title>The genome of the oomycete Peronosclerospora sorghi, a cosmopolitan pathogen of maize and sorghum, is inflated with dispersed pseudogenes.</title>
        <authorList>
            <person name="Fletcher K."/>
            <person name="Martin F."/>
            <person name="Isakeit T."/>
            <person name="Cavanaugh K."/>
            <person name="Magill C."/>
            <person name="Michelmore R."/>
        </authorList>
    </citation>
    <scope>NUCLEOTIDE SEQUENCE [LARGE SCALE GENOMIC DNA]</scope>
    <source>
        <strain evidence="1">P6</strain>
    </source>
</reference>
<comment type="caution">
    <text evidence="1">The sequence shown here is derived from an EMBL/GenBank/DDBJ whole genome shotgun (WGS) entry which is preliminary data.</text>
</comment>